<comment type="caution">
    <text evidence="1">The sequence shown here is derived from an EMBL/GenBank/DDBJ whole genome shotgun (WGS) entry which is preliminary data.</text>
</comment>
<evidence type="ECO:0000313" key="2">
    <source>
        <dbReference type="Proteomes" id="UP000468388"/>
    </source>
</evidence>
<proteinExistence type="predicted"/>
<evidence type="ECO:0000313" key="1">
    <source>
        <dbReference type="EMBL" id="MVT39713.1"/>
    </source>
</evidence>
<dbReference type="AlphaFoldDB" id="A0A6N8J3V1"/>
<organism evidence="1 2">
    <name type="scientific">Chitinophaga oryziterrae</name>
    <dbReference type="NCBI Taxonomy" id="1031224"/>
    <lineage>
        <taxon>Bacteria</taxon>
        <taxon>Pseudomonadati</taxon>
        <taxon>Bacteroidota</taxon>
        <taxon>Chitinophagia</taxon>
        <taxon>Chitinophagales</taxon>
        <taxon>Chitinophagaceae</taxon>
        <taxon>Chitinophaga</taxon>
    </lineage>
</organism>
<dbReference type="Proteomes" id="UP000468388">
    <property type="component" value="Unassembled WGS sequence"/>
</dbReference>
<name>A0A6N8J3V1_9BACT</name>
<dbReference type="Pfam" id="PF14375">
    <property type="entry name" value="Cys_rich_CWC"/>
    <property type="match status" value="1"/>
</dbReference>
<keyword evidence="2" id="KW-1185">Reference proteome</keyword>
<dbReference type="RefSeq" id="WP_157298366.1">
    <property type="nucleotide sequence ID" value="NZ_BAAAZB010000005.1"/>
</dbReference>
<evidence type="ECO:0008006" key="3">
    <source>
        <dbReference type="Google" id="ProtNLM"/>
    </source>
</evidence>
<sequence>MAHHETVTCPRCKTAFECRVGSILQCQCQQVILTEEERAYINETYRECLCANCLTIMQKIYNSHGIRKTD</sequence>
<dbReference type="OrthoDB" id="9800168at2"/>
<dbReference type="InterPro" id="IPR032720">
    <property type="entry name" value="Cys_rich_CWC"/>
</dbReference>
<reference evidence="1 2" key="1">
    <citation type="submission" date="2019-12" db="EMBL/GenBank/DDBJ databases">
        <title>The draft genomic sequence of strain Chitinophaga oryziterrae JCM 16595.</title>
        <authorList>
            <person name="Zhang X."/>
        </authorList>
    </citation>
    <scope>NUCLEOTIDE SEQUENCE [LARGE SCALE GENOMIC DNA]</scope>
    <source>
        <strain evidence="1 2">JCM 16595</strain>
    </source>
</reference>
<accession>A0A6N8J3V1</accession>
<dbReference type="EMBL" id="WRXO01000001">
    <property type="protein sequence ID" value="MVT39713.1"/>
    <property type="molecule type" value="Genomic_DNA"/>
</dbReference>
<protein>
    <recommendedName>
        <fullName evidence="3">Cysteine-rich CWC family protein</fullName>
    </recommendedName>
</protein>
<gene>
    <name evidence="1" type="ORF">GO495_03885</name>
</gene>